<dbReference type="PANTHER" id="PTHR23025">
    <property type="entry name" value="TRIACYLGLYCEROL LIPASE"/>
    <property type="match status" value="1"/>
</dbReference>
<feature type="compositionally biased region" description="Polar residues" evidence="1">
    <location>
        <begin position="749"/>
        <end position="758"/>
    </location>
</feature>
<feature type="compositionally biased region" description="Polar residues" evidence="1">
    <location>
        <begin position="543"/>
        <end position="558"/>
    </location>
</feature>
<evidence type="ECO:0000259" key="2">
    <source>
        <dbReference type="Pfam" id="PF06350"/>
    </source>
</evidence>
<organism evidence="4 5">
    <name type="scientific">Lingula anatina</name>
    <name type="common">Brachiopod</name>
    <name type="synonym">Lingula unguis</name>
    <dbReference type="NCBI Taxonomy" id="7574"/>
    <lineage>
        <taxon>Eukaryota</taxon>
        <taxon>Metazoa</taxon>
        <taxon>Spiralia</taxon>
        <taxon>Lophotrochozoa</taxon>
        <taxon>Brachiopoda</taxon>
        <taxon>Linguliformea</taxon>
        <taxon>Lingulata</taxon>
        <taxon>Lingulida</taxon>
        <taxon>Linguloidea</taxon>
        <taxon>Lingulidae</taxon>
        <taxon>Lingula</taxon>
    </lineage>
</organism>
<reference evidence="5" key="1">
    <citation type="submission" date="2025-08" db="UniProtKB">
        <authorList>
            <consortium name="RefSeq"/>
        </authorList>
    </citation>
    <scope>IDENTIFICATION</scope>
    <source>
        <tissue evidence="5">Gonads</tissue>
    </source>
</reference>
<dbReference type="SUPFAM" id="SSF53474">
    <property type="entry name" value="alpha/beta-Hydrolases"/>
    <property type="match status" value="1"/>
</dbReference>
<evidence type="ECO:0000259" key="3">
    <source>
        <dbReference type="Pfam" id="PF07859"/>
    </source>
</evidence>
<dbReference type="GO" id="GO:0004806">
    <property type="term" value="F:triacylglycerol lipase activity"/>
    <property type="evidence" value="ECO:0007669"/>
    <property type="project" value="TreeGrafter"/>
</dbReference>
<feature type="domain" description="Hormone-sensitive lipase N-terminal" evidence="2">
    <location>
        <begin position="30"/>
        <end position="338"/>
    </location>
</feature>
<dbReference type="GO" id="GO:0005829">
    <property type="term" value="C:cytosol"/>
    <property type="evidence" value="ECO:0007669"/>
    <property type="project" value="TreeGrafter"/>
</dbReference>
<feature type="domain" description="Alpha/beta hydrolase fold-3" evidence="3">
    <location>
        <begin position="368"/>
        <end position="509"/>
    </location>
</feature>
<feature type="compositionally biased region" description="Low complexity" evidence="1">
    <location>
        <begin position="721"/>
        <end position="731"/>
    </location>
</feature>
<evidence type="ECO:0000313" key="5">
    <source>
        <dbReference type="RefSeq" id="XP_013415191.1"/>
    </source>
</evidence>
<dbReference type="GO" id="GO:0019433">
    <property type="term" value="P:triglyceride catabolic process"/>
    <property type="evidence" value="ECO:0007669"/>
    <property type="project" value="TreeGrafter"/>
</dbReference>
<dbReference type="Proteomes" id="UP000085678">
    <property type="component" value="Unplaced"/>
</dbReference>
<dbReference type="KEGG" id="lak:106177073"/>
<feature type="compositionally biased region" description="Basic and acidic residues" evidence="1">
    <location>
        <begin position="525"/>
        <end position="539"/>
    </location>
</feature>
<feature type="region of interest" description="Disordered" evidence="1">
    <location>
        <begin position="521"/>
        <end position="576"/>
    </location>
</feature>
<evidence type="ECO:0000313" key="4">
    <source>
        <dbReference type="Proteomes" id="UP000085678"/>
    </source>
</evidence>
<protein>
    <submittedName>
        <fullName evidence="5">Hormone-sensitive lipase-like</fullName>
    </submittedName>
</protein>
<feature type="compositionally biased region" description="Polar residues" evidence="1">
    <location>
        <begin position="732"/>
        <end position="742"/>
    </location>
</feature>
<feature type="region of interest" description="Disordered" evidence="1">
    <location>
        <begin position="721"/>
        <end position="761"/>
    </location>
</feature>
<name>A0A1S3JYT3_LINAN</name>
<sequence>MEENEQKLPSSVQEDDENFRRALSNLFRDIRSEAFSNMEYFEGHKHHNHDKFYKMFCTLLEHLDSDSGVDQFLDRLLQDMHTYDYDEFTPANGYRSIIKVLHKCCVHILVLCRYISVNKGSFLFRCGHYSRELSAYVSCLGQIRAAMFYAVKLMGYCEVGELFSDDNKFRGNETAERLMAESECIDAQYFYGRCLGFQYCESMLRPFQVLHITMAVYSELYKQDKSKLGKLTGSILSGGKYLLNPDLRGKQVSVTTKTEDIRFCKGFWGLAETQMMHTLPDYVCPSVQVNEVLLIPAKAVDIPKSQSIGHVTIHPPQSHHGPGPVQVRLISQVYREGQELLLPYLKDQKGGKFVNNRKVQPKSPYLLIQCHGGGFVAQSSKSHETYLREWACDLKVPLVAIDYSLAPDSPYPRAIEECFFAYAWILQNCHVLGSTGEKICLVGDSAGGNLILSTALRAGEIGIRVPDGLVGAYGCFMVRYSPSPSRILSIMDPLIPVGMLTRVLGAYVGVTEEEILASQKSASDLLKKSKDERESEPAKELLLQSQDEPQSQSCSKSLHGTEKDSSNKGAQIRIESKNQIADNGKIALHRLCGPTMVDVDKKSGQEDLGAPHLTGAPDLTSEKLKVHTSCKIDSPHRKRLLSEVVENEEQEEMTPELTLTEDEMASDLKTKRRNEKKMFDIDLGDLKIEDVKTSENVSPFVRKTSLDSSGDPVDFYSCSSGSDFSVGSPSSNPRTTSHNTPSIPGVHVTGQSAPTSGKSEGLGDLKVTFSKAKNTVTLPPKSLPTPLKKIFHTRSPSSPNLHSVMYGQEKYKQQAVVGVSPRTGDWVPLYALECTPEESPLLKFHHIELPKDPYMSPLLATDHMLRNLPPVFLVLV</sequence>
<keyword evidence="4" id="KW-1185">Reference proteome</keyword>
<dbReference type="FunCoup" id="A0A1S3JYT3">
    <property type="interactions" value="183"/>
</dbReference>
<accession>A0A1S3JYT3</accession>
<dbReference type="GeneID" id="106177073"/>
<dbReference type="GO" id="GO:0004771">
    <property type="term" value="F:sterol ester esterase activity"/>
    <property type="evidence" value="ECO:0007669"/>
    <property type="project" value="TreeGrafter"/>
</dbReference>
<gene>
    <name evidence="5" type="primary">LOC106177073</name>
</gene>
<dbReference type="OrthoDB" id="408631at2759"/>
<dbReference type="RefSeq" id="XP_013415191.1">
    <property type="nucleotide sequence ID" value="XM_013559737.1"/>
</dbReference>
<dbReference type="InterPro" id="IPR029058">
    <property type="entry name" value="AB_hydrolase_fold"/>
</dbReference>
<dbReference type="InParanoid" id="A0A1S3JYT3"/>
<dbReference type="Pfam" id="PF06350">
    <property type="entry name" value="HSL_N"/>
    <property type="match status" value="1"/>
</dbReference>
<dbReference type="AlphaFoldDB" id="A0A1S3JYT3"/>
<dbReference type="InterPro" id="IPR013094">
    <property type="entry name" value="AB_hydrolase_3"/>
</dbReference>
<proteinExistence type="predicted"/>
<dbReference type="Pfam" id="PF07859">
    <property type="entry name" value="Abhydrolase_3"/>
    <property type="match status" value="1"/>
</dbReference>
<dbReference type="STRING" id="7574.A0A1S3JYT3"/>
<dbReference type="InterPro" id="IPR010468">
    <property type="entry name" value="HSL_N"/>
</dbReference>
<dbReference type="PANTHER" id="PTHR23025:SF3">
    <property type="entry name" value="HORMONE-SENSITIVE LIPASE"/>
    <property type="match status" value="1"/>
</dbReference>
<evidence type="ECO:0000256" key="1">
    <source>
        <dbReference type="SAM" id="MobiDB-lite"/>
    </source>
</evidence>
<dbReference type="Gene3D" id="3.40.50.1820">
    <property type="entry name" value="alpha/beta hydrolase"/>
    <property type="match status" value="1"/>
</dbReference>
<dbReference type="GO" id="GO:0008203">
    <property type="term" value="P:cholesterol metabolic process"/>
    <property type="evidence" value="ECO:0007669"/>
    <property type="project" value="InterPro"/>
</dbReference>